<dbReference type="VEuPathDB" id="FungiDB:RhiirFUN_009035"/>
<sequence length="234" mass="27424">MTVSMREKHQKVKSLLGDEDILQMITEYLRSVGYNVTVREFKAYIKQDEFRVEKKNVYYDEEPVLDVNEKRHILIIHDESIFYTNDEKKTFRGAKVDGRLKFEEEEACVNCVMMKPGTNRDGWWKTDGLIKQITEKEIHIFENYILPGGKGKFKDGIMPADGSVQPMHLPNGQPKHSPTSDNFVCFHSNPIFLAQKSLIQEIIENRGHKVIFYLKFHYDMHDVLGDLWMHTEKV</sequence>
<organism evidence="1 2">
    <name type="scientific">Rhizophagus irregularis</name>
    <dbReference type="NCBI Taxonomy" id="588596"/>
    <lineage>
        <taxon>Eukaryota</taxon>
        <taxon>Fungi</taxon>
        <taxon>Fungi incertae sedis</taxon>
        <taxon>Mucoromycota</taxon>
        <taxon>Glomeromycotina</taxon>
        <taxon>Glomeromycetes</taxon>
        <taxon>Glomerales</taxon>
        <taxon>Glomeraceae</taxon>
        <taxon>Rhizophagus</taxon>
    </lineage>
</organism>
<dbReference type="EMBL" id="LLXH01000185">
    <property type="protein sequence ID" value="PKC71072.1"/>
    <property type="molecule type" value="Genomic_DNA"/>
</dbReference>
<dbReference type="VEuPathDB" id="FungiDB:FUN_007746"/>
<comment type="caution">
    <text evidence="1">The sequence shown here is derived from an EMBL/GenBank/DDBJ whole genome shotgun (WGS) entry which is preliminary data.</text>
</comment>
<dbReference type="Proteomes" id="UP000232688">
    <property type="component" value="Unassembled WGS sequence"/>
</dbReference>
<dbReference type="AlphaFoldDB" id="A0A2I1DTN1"/>
<protein>
    <submittedName>
        <fullName evidence="1">Uncharacterized protein</fullName>
    </submittedName>
</protein>
<gene>
    <name evidence="1" type="ORF">RhiirA1_453934</name>
</gene>
<reference evidence="1 2" key="2">
    <citation type="submission" date="2017-10" db="EMBL/GenBank/DDBJ databases">
        <title>Genome analyses suggest a sexual origin of heterokaryosis in a supposedly ancient asexual fungus.</title>
        <authorList>
            <person name="Corradi N."/>
            <person name="Sedzielewska K."/>
            <person name="Noel J."/>
            <person name="Charron P."/>
            <person name="Farinelli L."/>
            <person name="Marton T."/>
            <person name="Kruger M."/>
            <person name="Pelin A."/>
            <person name="Brachmann A."/>
            <person name="Corradi N."/>
        </authorList>
    </citation>
    <scope>NUCLEOTIDE SEQUENCE [LARGE SCALE GENOMIC DNA]</scope>
    <source>
        <strain evidence="1 2">A1</strain>
    </source>
</reference>
<proteinExistence type="predicted"/>
<reference evidence="1 2" key="1">
    <citation type="submission" date="2017-10" db="EMBL/GenBank/DDBJ databases">
        <title>Extensive intraspecific genome diversity in a model arbuscular mycorrhizal fungus.</title>
        <authorList>
            <person name="Chen E.C.H."/>
            <person name="Morin E."/>
            <person name="Baudet D."/>
            <person name="Noel J."/>
            <person name="Ndikumana S."/>
            <person name="Charron P."/>
            <person name="St-Onge C."/>
            <person name="Giorgi J."/>
            <person name="Grigoriev I.V."/>
            <person name="Roux C."/>
            <person name="Martin F.M."/>
            <person name="Corradi N."/>
        </authorList>
    </citation>
    <scope>NUCLEOTIDE SEQUENCE [LARGE SCALE GENOMIC DNA]</scope>
    <source>
        <strain evidence="1 2">A1</strain>
    </source>
</reference>
<dbReference type="VEuPathDB" id="FungiDB:FUN_007745"/>
<dbReference type="VEuPathDB" id="FungiDB:RhiirA1_453934"/>
<name>A0A2I1DTN1_9GLOM</name>
<dbReference type="OrthoDB" id="2377817at2759"/>
<accession>A0A2I1DTN1</accession>
<evidence type="ECO:0000313" key="1">
    <source>
        <dbReference type="EMBL" id="PKC71072.1"/>
    </source>
</evidence>
<evidence type="ECO:0000313" key="2">
    <source>
        <dbReference type="Proteomes" id="UP000232688"/>
    </source>
</evidence>